<organism evidence="7 8">
    <name type="scientific">Anser brachyrhynchus</name>
    <name type="common">Pink-footed goose</name>
    <dbReference type="NCBI Taxonomy" id="132585"/>
    <lineage>
        <taxon>Eukaryota</taxon>
        <taxon>Metazoa</taxon>
        <taxon>Chordata</taxon>
        <taxon>Craniata</taxon>
        <taxon>Vertebrata</taxon>
        <taxon>Euteleostomi</taxon>
        <taxon>Archelosauria</taxon>
        <taxon>Archosauria</taxon>
        <taxon>Dinosauria</taxon>
        <taxon>Saurischia</taxon>
        <taxon>Theropoda</taxon>
        <taxon>Coelurosauria</taxon>
        <taxon>Aves</taxon>
        <taxon>Neognathae</taxon>
        <taxon>Galloanserae</taxon>
        <taxon>Anseriformes</taxon>
        <taxon>Anatidae</taxon>
        <taxon>Anserinae</taxon>
        <taxon>Anser</taxon>
    </lineage>
</organism>
<feature type="transmembrane region" description="Helical" evidence="6">
    <location>
        <begin position="344"/>
        <end position="361"/>
    </location>
</feature>
<dbReference type="PANTHER" id="PTHR24064">
    <property type="entry name" value="SOLUTE CARRIER FAMILY 22 MEMBER"/>
    <property type="match status" value="1"/>
</dbReference>
<evidence type="ECO:0000256" key="3">
    <source>
        <dbReference type="ARBA" id="ARBA00022989"/>
    </source>
</evidence>
<dbReference type="InterPro" id="IPR005828">
    <property type="entry name" value="MFS_sugar_transport-like"/>
</dbReference>
<sequence length="533" mass="59103">MAPGSERLFDSLGHFGRFQACVYFASVFQAMSCGIHYLASVFMAVTPNFICGIPGNVSSVLFYNSSEASLEDIWTTWTSTENYIVVQLEDGEIWELNQCSKAKREASLDLAYEYRGNKSVFSCSDGFLYDDTKWKSTVVTQWDLVCDREWLAKLIQPTFMLGVLIGAVIFGDIADRLGRQRVMWFTSAGQFVFGIAVAFTSDYYSFVVVRFLLAMVSPAGSTPLKESIQKPFTSLNTVPETPFWLLSEERYEDAQKVINTMARWNKVSTPCKVAELYSVQHDGPVSGGTGDNDAPSAKKHNILDLFCNWYIARRTITVWLVWFTGSLGYYVFSLSSVNLGGNEYLNLFLIGAVELPCYIIACIGMDKLGRRNTLIPFLILSALICVLIMFIPQDFNVLIILANMAGKFSIGVAFGLIYLYTAELYPTIVRSLAVGSGSMMCRVGSVVAPFCVYLRSVWIFMPLLLVGIMALLSGILTIMLPETLGKPLTNTLEEATEIGRNEKSCSEKTPPAQSGAALEKIEMHGPETVSTEK</sequence>
<comment type="subcellular location">
    <subcellularLocation>
        <location evidence="1">Membrane</location>
        <topology evidence="1">Multi-pass membrane protein</topology>
    </subcellularLocation>
</comment>
<keyword evidence="4 6" id="KW-0472">Membrane</keyword>
<feature type="transmembrane region" description="Helical" evidence="6">
    <location>
        <begin position="432"/>
        <end position="452"/>
    </location>
</feature>
<dbReference type="GO" id="GO:0005829">
    <property type="term" value="C:cytosol"/>
    <property type="evidence" value="ECO:0007669"/>
    <property type="project" value="Ensembl"/>
</dbReference>
<dbReference type="InterPro" id="IPR036259">
    <property type="entry name" value="MFS_trans_sf"/>
</dbReference>
<proteinExistence type="predicted"/>
<feature type="transmembrane region" description="Helical" evidence="6">
    <location>
        <begin position="397"/>
        <end position="420"/>
    </location>
</feature>
<dbReference type="GO" id="GO:0015606">
    <property type="term" value="F:spermidine transmembrane transporter activity"/>
    <property type="evidence" value="ECO:0007669"/>
    <property type="project" value="Ensembl"/>
</dbReference>
<feature type="transmembrane region" description="Helical" evidence="6">
    <location>
        <begin position="373"/>
        <end position="391"/>
    </location>
</feature>
<reference evidence="7" key="1">
    <citation type="submission" date="2025-08" db="UniProtKB">
        <authorList>
            <consortium name="Ensembl"/>
        </authorList>
    </citation>
    <scope>IDENTIFICATION</scope>
</reference>
<accession>A0A8B9I051</accession>
<dbReference type="Pfam" id="PF00083">
    <property type="entry name" value="Sugar_tr"/>
    <property type="match status" value="2"/>
</dbReference>
<evidence type="ECO:0000313" key="7">
    <source>
        <dbReference type="Ensembl" id="ENSABRP00000001410.1"/>
    </source>
</evidence>
<name>A0A8B9I051_9AVES</name>
<keyword evidence="2 6" id="KW-0812">Transmembrane</keyword>
<evidence type="ECO:0000256" key="6">
    <source>
        <dbReference type="SAM" id="Phobius"/>
    </source>
</evidence>
<evidence type="ECO:0000313" key="8">
    <source>
        <dbReference type="Proteomes" id="UP000694426"/>
    </source>
</evidence>
<evidence type="ECO:0000256" key="4">
    <source>
        <dbReference type="ARBA" id="ARBA00023136"/>
    </source>
</evidence>
<feature type="region of interest" description="Disordered" evidence="5">
    <location>
        <begin position="499"/>
        <end position="533"/>
    </location>
</feature>
<dbReference type="AlphaFoldDB" id="A0A8B9I051"/>
<evidence type="ECO:0000256" key="1">
    <source>
        <dbReference type="ARBA" id="ARBA00004141"/>
    </source>
</evidence>
<dbReference type="GeneTree" id="ENSGT00940000160723"/>
<dbReference type="Ensembl" id="ENSABRT00000002077.1">
    <property type="protein sequence ID" value="ENSABRP00000001410.1"/>
    <property type="gene ID" value="ENSABRG00000001457.1"/>
</dbReference>
<dbReference type="SUPFAM" id="SSF103473">
    <property type="entry name" value="MFS general substrate transporter"/>
    <property type="match status" value="1"/>
</dbReference>
<feature type="transmembrane region" description="Helical" evidence="6">
    <location>
        <begin position="20"/>
        <end position="39"/>
    </location>
</feature>
<feature type="transmembrane region" description="Helical" evidence="6">
    <location>
        <begin position="458"/>
        <end position="480"/>
    </location>
</feature>
<gene>
    <name evidence="7" type="primary">SLC22A16</name>
</gene>
<feature type="compositionally biased region" description="Basic and acidic residues" evidence="5">
    <location>
        <begin position="519"/>
        <end position="533"/>
    </location>
</feature>
<keyword evidence="8" id="KW-1185">Reference proteome</keyword>
<dbReference type="Gene3D" id="1.20.1250.20">
    <property type="entry name" value="MFS general substrate transporter like domains"/>
    <property type="match status" value="2"/>
</dbReference>
<dbReference type="GO" id="GO:0007338">
    <property type="term" value="P:single fertilization"/>
    <property type="evidence" value="ECO:0007669"/>
    <property type="project" value="Ensembl"/>
</dbReference>
<dbReference type="GO" id="GO:0015226">
    <property type="term" value="F:carnitine transmembrane transporter activity"/>
    <property type="evidence" value="ECO:0007669"/>
    <property type="project" value="Ensembl"/>
</dbReference>
<dbReference type="GO" id="GO:0030317">
    <property type="term" value="P:flagellated sperm motility"/>
    <property type="evidence" value="ECO:0007669"/>
    <property type="project" value="Ensembl"/>
</dbReference>
<feature type="transmembrane region" description="Helical" evidence="6">
    <location>
        <begin position="150"/>
        <end position="170"/>
    </location>
</feature>
<dbReference type="Proteomes" id="UP000694426">
    <property type="component" value="Unplaced"/>
</dbReference>
<keyword evidence="3 6" id="KW-1133">Transmembrane helix</keyword>
<evidence type="ECO:0000256" key="5">
    <source>
        <dbReference type="SAM" id="MobiDB-lite"/>
    </source>
</evidence>
<protein>
    <submittedName>
        <fullName evidence="7">Solute carrier family 22 member 16</fullName>
    </submittedName>
</protein>
<dbReference type="GO" id="GO:0005275">
    <property type="term" value="F:amine transmembrane transporter activity"/>
    <property type="evidence" value="ECO:0007669"/>
    <property type="project" value="Ensembl"/>
</dbReference>
<evidence type="ECO:0000256" key="2">
    <source>
        <dbReference type="ARBA" id="ARBA00022692"/>
    </source>
</evidence>
<feature type="transmembrane region" description="Helical" evidence="6">
    <location>
        <begin position="316"/>
        <end position="332"/>
    </location>
</feature>
<dbReference type="GO" id="GO:0046717">
    <property type="term" value="P:acid secretion"/>
    <property type="evidence" value="ECO:0007669"/>
    <property type="project" value="Ensembl"/>
</dbReference>
<dbReference type="GO" id="GO:0005886">
    <property type="term" value="C:plasma membrane"/>
    <property type="evidence" value="ECO:0007669"/>
    <property type="project" value="Ensembl"/>
</dbReference>
<reference evidence="7" key="2">
    <citation type="submission" date="2025-09" db="UniProtKB">
        <authorList>
            <consortium name="Ensembl"/>
        </authorList>
    </citation>
    <scope>IDENTIFICATION</scope>
</reference>